<dbReference type="EMBL" id="MSTI01000115">
    <property type="protein sequence ID" value="OLV17049.1"/>
    <property type="molecule type" value="Genomic_DNA"/>
</dbReference>
<dbReference type="STRING" id="249408.BOO71_0009961"/>
<sequence>MGVVGHAAHCTGQKQGCGQSRAGLAACAPRTCPRRENPGRGGPSPFCYSR</sequence>
<organism evidence="1 2">
    <name type="scientific">Deinococcus marmoris</name>
    <dbReference type="NCBI Taxonomy" id="249408"/>
    <lineage>
        <taxon>Bacteria</taxon>
        <taxon>Thermotogati</taxon>
        <taxon>Deinococcota</taxon>
        <taxon>Deinococci</taxon>
        <taxon>Deinococcales</taxon>
        <taxon>Deinococcaceae</taxon>
        <taxon>Deinococcus</taxon>
    </lineage>
</organism>
<dbReference type="Proteomes" id="UP000186607">
    <property type="component" value="Unassembled WGS sequence"/>
</dbReference>
<reference evidence="1 2" key="1">
    <citation type="submission" date="2017-01" db="EMBL/GenBank/DDBJ databases">
        <title>Genome Analysis of Deinococcus marmoris KOPRI26562.</title>
        <authorList>
            <person name="Kim J.H."/>
            <person name="Oh H.-M."/>
        </authorList>
    </citation>
    <scope>NUCLEOTIDE SEQUENCE [LARGE SCALE GENOMIC DNA]</scope>
    <source>
        <strain evidence="1 2">KOPRI26562</strain>
    </source>
</reference>
<protein>
    <submittedName>
        <fullName evidence="1">Uncharacterized protein</fullName>
    </submittedName>
</protein>
<evidence type="ECO:0000313" key="2">
    <source>
        <dbReference type="Proteomes" id="UP000186607"/>
    </source>
</evidence>
<name>A0A1U7NVW3_9DEIO</name>
<gene>
    <name evidence="1" type="ORF">BOO71_0009961</name>
</gene>
<keyword evidence="2" id="KW-1185">Reference proteome</keyword>
<dbReference type="AlphaFoldDB" id="A0A1U7NVW3"/>
<evidence type="ECO:0000313" key="1">
    <source>
        <dbReference type="EMBL" id="OLV17049.1"/>
    </source>
</evidence>
<proteinExistence type="predicted"/>
<accession>A0A1U7NVW3</accession>
<comment type="caution">
    <text evidence="1">The sequence shown here is derived from an EMBL/GenBank/DDBJ whole genome shotgun (WGS) entry which is preliminary data.</text>
</comment>